<dbReference type="EMBL" id="JAROCB010000003">
    <property type="protein sequence ID" value="MDN4598067.1"/>
    <property type="molecule type" value="Genomic_DNA"/>
</dbReference>
<comment type="caution">
    <text evidence="2">The sequence shown here is derived from an EMBL/GenBank/DDBJ whole genome shotgun (WGS) entry which is preliminary data.</text>
</comment>
<keyword evidence="1" id="KW-0472">Membrane</keyword>
<evidence type="ECO:0000313" key="3">
    <source>
        <dbReference type="Proteomes" id="UP001174210"/>
    </source>
</evidence>
<dbReference type="Proteomes" id="UP001174210">
    <property type="component" value="Unassembled WGS sequence"/>
</dbReference>
<proteinExistence type="predicted"/>
<protein>
    <submittedName>
        <fullName evidence="2">Uncharacterized protein</fullName>
    </submittedName>
</protein>
<feature type="transmembrane region" description="Helical" evidence="1">
    <location>
        <begin position="38"/>
        <end position="71"/>
    </location>
</feature>
<reference evidence="2" key="1">
    <citation type="submission" date="2023-03" db="EMBL/GenBank/DDBJ databases">
        <title>MT1 and MT2 Draft Genomes of Novel Species.</title>
        <authorList>
            <person name="Venkateswaran K."/>
        </authorList>
    </citation>
    <scope>NUCLEOTIDE SEQUENCE</scope>
    <source>
        <strain evidence="2">F6_8S_P_1A</strain>
    </source>
</reference>
<keyword evidence="1" id="KW-0812">Transmembrane</keyword>
<sequence>MTTLGHGLRTAPTLGASSASTVRRRARGLLAAVTGNPYLQLLVAMVLIAVGAVLLTLGIAAVLDVVVPWVFGNELNALKVLLPQLG</sequence>
<keyword evidence="1" id="KW-1133">Transmembrane helix</keyword>
<dbReference type="RefSeq" id="WP_301219417.1">
    <property type="nucleotide sequence ID" value="NZ_JAROCB010000003.1"/>
</dbReference>
<name>A0ABT8J0E3_9MICO</name>
<evidence type="ECO:0000256" key="1">
    <source>
        <dbReference type="SAM" id="Phobius"/>
    </source>
</evidence>
<accession>A0ABT8J0E3</accession>
<organism evidence="2 3">
    <name type="scientific">Leifsonia virtsii</name>
    <dbReference type="NCBI Taxonomy" id="3035915"/>
    <lineage>
        <taxon>Bacteria</taxon>
        <taxon>Bacillati</taxon>
        <taxon>Actinomycetota</taxon>
        <taxon>Actinomycetes</taxon>
        <taxon>Micrococcales</taxon>
        <taxon>Microbacteriaceae</taxon>
        <taxon>Leifsonia</taxon>
    </lineage>
</organism>
<evidence type="ECO:0000313" key="2">
    <source>
        <dbReference type="EMBL" id="MDN4598067.1"/>
    </source>
</evidence>
<keyword evidence="3" id="KW-1185">Reference proteome</keyword>
<gene>
    <name evidence="2" type="ORF">P5G59_13015</name>
</gene>